<keyword evidence="3" id="KW-1185">Reference proteome</keyword>
<accession>A0ABS2MMU9</accession>
<dbReference type="InterPro" id="IPR022742">
    <property type="entry name" value="Hydrolase_4"/>
</dbReference>
<proteinExistence type="predicted"/>
<dbReference type="RefSeq" id="WP_204661355.1">
    <property type="nucleotide sequence ID" value="NZ_JAFBDT010000001.1"/>
</dbReference>
<gene>
    <name evidence="2" type="ORF">JOC49_000240</name>
</gene>
<evidence type="ECO:0000313" key="3">
    <source>
        <dbReference type="Proteomes" id="UP000767854"/>
    </source>
</evidence>
<dbReference type="InterPro" id="IPR029058">
    <property type="entry name" value="AB_hydrolase_fold"/>
</dbReference>
<sequence>MKTSFKQDSFGEFMLDSRKWHSDCEPSAIVVISHGMAEHIDRYDHFANFLLDHGIFTYGHSHRGHGLTAGGKTNLGLLCENGWMKMKEDLRRIVQYVKAEYPHKPIILLGHSMGSFLARDYLMDYCDQINGVILTGTGYQPKSLLKFGKFIAGAESKFRGSRHRSKLLNQLSFGSYSKSIKDAQTDFDWLSTDSKEVEKYINDPFCGNVHTTGFYYGFFENLIRIIYSPEFLNDKSDIPMLLMSGSDDPVGDFGKGVKKTQEAFSKLGYDTTLKLIEGARHEVLNEVNKVDVYHILLDWIKRYNFIE</sequence>
<evidence type="ECO:0000313" key="2">
    <source>
        <dbReference type="EMBL" id="MBM7560731.1"/>
    </source>
</evidence>
<protein>
    <submittedName>
        <fullName evidence="2">Alpha-beta hydrolase superfamily lysophospholipase</fullName>
    </submittedName>
</protein>
<dbReference type="PANTHER" id="PTHR11614">
    <property type="entry name" value="PHOSPHOLIPASE-RELATED"/>
    <property type="match status" value="1"/>
</dbReference>
<dbReference type="Pfam" id="PF12146">
    <property type="entry name" value="Hydrolase_4"/>
    <property type="match status" value="1"/>
</dbReference>
<keyword evidence="2" id="KW-0378">Hydrolase</keyword>
<feature type="domain" description="Serine aminopeptidase S33" evidence="1">
    <location>
        <begin position="25"/>
        <end position="287"/>
    </location>
</feature>
<organism evidence="2 3">
    <name type="scientific">Fusibacter tunisiensis</name>
    <dbReference type="NCBI Taxonomy" id="1008308"/>
    <lineage>
        <taxon>Bacteria</taxon>
        <taxon>Bacillati</taxon>
        <taxon>Bacillota</taxon>
        <taxon>Clostridia</taxon>
        <taxon>Eubacteriales</taxon>
        <taxon>Eubacteriales Family XII. Incertae Sedis</taxon>
        <taxon>Fusibacter</taxon>
    </lineage>
</organism>
<dbReference type="Gene3D" id="3.40.50.1820">
    <property type="entry name" value="alpha/beta hydrolase"/>
    <property type="match status" value="1"/>
</dbReference>
<dbReference type="EMBL" id="JAFBDT010000001">
    <property type="protein sequence ID" value="MBM7560731.1"/>
    <property type="molecule type" value="Genomic_DNA"/>
</dbReference>
<dbReference type="GO" id="GO:0016787">
    <property type="term" value="F:hydrolase activity"/>
    <property type="evidence" value="ECO:0007669"/>
    <property type="project" value="UniProtKB-KW"/>
</dbReference>
<evidence type="ECO:0000259" key="1">
    <source>
        <dbReference type="Pfam" id="PF12146"/>
    </source>
</evidence>
<dbReference type="InterPro" id="IPR051044">
    <property type="entry name" value="MAG_DAG_Lipase"/>
</dbReference>
<comment type="caution">
    <text evidence="2">The sequence shown here is derived from an EMBL/GenBank/DDBJ whole genome shotgun (WGS) entry which is preliminary data.</text>
</comment>
<reference evidence="2 3" key="1">
    <citation type="submission" date="2021-01" db="EMBL/GenBank/DDBJ databases">
        <title>Genomic Encyclopedia of Type Strains, Phase IV (KMG-IV): sequencing the most valuable type-strain genomes for metagenomic binning, comparative biology and taxonomic classification.</title>
        <authorList>
            <person name="Goeker M."/>
        </authorList>
    </citation>
    <scope>NUCLEOTIDE SEQUENCE [LARGE SCALE GENOMIC DNA]</scope>
    <source>
        <strain evidence="2 3">DSM 24436</strain>
    </source>
</reference>
<dbReference type="Proteomes" id="UP000767854">
    <property type="component" value="Unassembled WGS sequence"/>
</dbReference>
<name>A0ABS2MMU9_9FIRM</name>
<dbReference type="SUPFAM" id="SSF53474">
    <property type="entry name" value="alpha/beta-Hydrolases"/>
    <property type="match status" value="1"/>
</dbReference>